<dbReference type="Proteomes" id="UP000018466">
    <property type="component" value="Unassembled WGS sequence"/>
</dbReference>
<accession>A0AA36Y509</accession>
<protein>
    <submittedName>
        <fullName evidence="2">TAXI family TRAP transporter solute receptor</fullName>
    </submittedName>
</protein>
<evidence type="ECO:0000313" key="2">
    <source>
        <dbReference type="EMBL" id="EHO17034.1"/>
    </source>
</evidence>
<evidence type="ECO:0000313" key="3">
    <source>
        <dbReference type="Proteomes" id="UP000018466"/>
    </source>
</evidence>
<dbReference type="NCBIfam" id="TIGR02122">
    <property type="entry name" value="TRAP_TAXI"/>
    <property type="match status" value="1"/>
</dbReference>
<dbReference type="PANTHER" id="PTHR42941:SF1">
    <property type="entry name" value="SLL1037 PROTEIN"/>
    <property type="match status" value="1"/>
</dbReference>
<proteinExistence type="predicted"/>
<dbReference type="PANTHER" id="PTHR42941">
    <property type="entry name" value="SLL1037 PROTEIN"/>
    <property type="match status" value="1"/>
</dbReference>
<dbReference type="InterPro" id="IPR011852">
    <property type="entry name" value="TRAP_TAXI"/>
</dbReference>
<organism evidence="2 3">
    <name type="scientific">Stomatobaculum longum</name>
    <dbReference type="NCBI Taxonomy" id="796942"/>
    <lineage>
        <taxon>Bacteria</taxon>
        <taxon>Bacillati</taxon>
        <taxon>Bacillota</taxon>
        <taxon>Clostridia</taxon>
        <taxon>Lachnospirales</taxon>
        <taxon>Lachnospiraceae</taxon>
        <taxon>Stomatobaculum</taxon>
    </lineage>
</organism>
<keyword evidence="3" id="KW-1185">Reference proteome</keyword>
<dbReference type="GeneID" id="86940413"/>
<comment type="caution">
    <text evidence="2">The sequence shown here is derived from an EMBL/GenBank/DDBJ whole genome shotgun (WGS) entry which is preliminary data.</text>
</comment>
<feature type="chain" id="PRO_5041333283" evidence="1">
    <location>
        <begin position="29"/>
        <end position="328"/>
    </location>
</feature>
<dbReference type="PROSITE" id="PS51257">
    <property type="entry name" value="PROKAR_LIPOPROTEIN"/>
    <property type="match status" value="1"/>
</dbReference>
<reference evidence="2 3" key="1">
    <citation type="submission" date="2011-10" db="EMBL/GenBank/DDBJ databases">
        <title>The Genome Sequence of Lachnospiraceae bacterium ACC2.</title>
        <authorList>
            <consortium name="The Broad Institute Genome Sequencing Platform"/>
            <person name="Earl A."/>
            <person name="Ward D."/>
            <person name="Feldgarden M."/>
            <person name="Gevers D."/>
            <person name="Sizova M."/>
            <person name="Hazen A."/>
            <person name="Epstein S."/>
            <person name="Young S.K."/>
            <person name="Zeng Q."/>
            <person name="Gargeya S."/>
            <person name="Fitzgerald M."/>
            <person name="Haas B."/>
            <person name="Abouelleil A."/>
            <person name="Alvarado L."/>
            <person name="Arachchi H.M."/>
            <person name="Berlin A."/>
            <person name="Brown A."/>
            <person name="Chapman S.B."/>
            <person name="Chen Z."/>
            <person name="Dunbar C."/>
            <person name="Freedman E."/>
            <person name="Gearin G."/>
            <person name="Goldberg J."/>
            <person name="Griggs A."/>
            <person name="Gujja S."/>
            <person name="Heiman D."/>
            <person name="Howarth C."/>
            <person name="Larson L."/>
            <person name="Lui A."/>
            <person name="MacDonald P.J.P."/>
            <person name="Montmayeur A."/>
            <person name="Murphy C."/>
            <person name="Neiman D."/>
            <person name="Pearson M."/>
            <person name="Priest M."/>
            <person name="Roberts A."/>
            <person name="Saif S."/>
            <person name="Shea T."/>
            <person name="Shenoy N."/>
            <person name="Sisk P."/>
            <person name="Stolte C."/>
            <person name="Sykes S."/>
            <person name="Wortman J."/>
            <person name="Nusbaum C."/>
            <person name="Birren B."/>
        </authorList>
    </citation>
    <scope>NUCLEOTIDE SEQUENCE [LARGE SCALE GENOMIC DNA]</scope>
    <source>
        <strain evidence="2 3">ACC2</strain>
    </source>
</reference>
<dbReference type="EMBL" id="AGEL01000006">
    <property type="protein sequence ID" value="EHO17034.1"/>
    <property type="molecule type" value="Genomic_DNA"/>
</dbReference>
<dbReference type="RefSeq" id="WP_009532466.1">
    <property type="nucleotide sequence ID" value="NZ_JH590862.1"/>
</dbReference>
<dbReference type="Gene3D" id="3.40.190.10">
    <property type="entry name" value="Periplasmic binding protein-like II"/>
    <property type="match status" value="2"/>
</dbReference>
<dbReference type="CDD" id="cd13520">
    <property type="entry name" value="PBP2_TAXI_TRAP"/>
    <property type="match status" value="1"/>
</dbReference>
<keyword evidence="2" id="KW-0675">Receptor</keyword>
<evidence type="ECO:0000256" key="1">
    <source>
        <dbReference type="SAM" id="SignalP"/>
    </source>
</evidence>
<dbReference type="Pfam" id="PF16868">
    <property type="entry name" value="NMT1_3"/>
    <property type="match status" value="1"/>
</dbReference>
<name>A0AA36Y509_9FIRM</name>
<dbReference type="AlphaFoldDB" id="A0AA36Y509"/>
<dbReference type="SUPFAM" id="SSF53850">
    <property type="entry name" value="Periplasmic binding protein-like II"/>
    <property type="match status" value="1"/>
</dbReference>
<feature type="signal peptide" evidence="1">
    <location>
        <begin position="1"/>
        <end position="28"/>
    </location>
</feature>
<gene>
    <name evidence="2" type="ORF">HMPREF9623_00633</name>
</gene>
<keyword evidence="1" id="KW-0732">Signal</keyword>
<sequence length="328" mass="34934">MKEMSAARKKRAVIALCLAFLCAFSACAVQRGRAKKAKKFTWLTMGTGDTGGSLYASGADIADALQKRSETLRFNLKASTGSPENMKRLLAGDVDLALITADVAAAAKNEPGGETLRVIGAVFPSVSQWMALEESGLMRVSDLKGLPVIVGPEGSATEYAARAALKALQVPEEGYTMNGGIGSGADLVLSGRAKAVHALSGVPAPGLEKLATAKKSTLLRYDAAEIQKILAAEPQYFATVIPKGSYPGQDEDIPSFGVKCLLCVRADMDEALVYQLTEQLYAALPELAKKRRGFANVTDKAFYLGELPLPLHDGALRYYRDQGLTEEK</sequence>